<dbReference type="EMBL" id="CZBM01000013">
    <property type="protein sequence ID" value="CUQ44924.1"/>
    <property type="molecule type" value="Genomic_DNA"/>
</dbReference>
<dbReference type="RefSeq" id="WP_057329032.1">
    <property type="nucleotide sequence ID" value="NZ_CZBM01000013.1"/>
</dbReference>
<protein>
    <submittedName>
        <fullName evidence="2">Ribosomal-protein-alanine acetyltransferase</fullName>
    </submittedName>
</protein>
<sequence>METKDGFIIRPIKETDNAQMARLIRCVIDEFGVSRTGTVYDDPVTDCISQSVENVNAEYWVIDYGGEIQGGCGFYPTKGLPGKCAEIVKYYLSPAVRGKGLGGMILDLIVRRAKGAGYTSLYIETFPSFGKAIDMYKERGFQLLDGQLGDSGHTATSIFMLKVLTD</sequence>
<evidence type="ECO:0000313" key="2">
    <source>
        <dbReference type="EMBL" id="CUQ44924.1"/>
    </source>
</evidence>
<accession>A0A174WCC2</accession>
<dbReference type="InterPro" id="IPR000182">
    <property type="entry name" value="GNAT_dom"/>
</dbReference>
<reference evidence="2 3" key="1">
    <citation type="submission" date="2015-09" db="EMBL/GenBank/DDBJ databases">
        <authorList>
            <consortium name="Pathogen Informatics"/>
        </authorList>
    </citation>
    <scope>NUCLEOTIDE SEQUENCE [LARGE SCALE GENOMIC DNA]</scope>
    <source>
        <strain evidence="2 3">2789STDY5834948</strain>
    </source>
</reference>
<dbReference type="CDD" id="cd04301">
    <property type="entry name" value="NAT_SF"/>
    <property type="match status" value="1"/>
</dbReference>
<dbReference type="Gene3D" id="3.40.630.30">
    <property type="match status" value="1"/>
</dbReference>
<organism evidence="2 3">
    <name type="scientific">Parabacteroides distasonis</name>
    <dbReference type="NCBI Taxonomy" id="823"/>
    <lineage>
        <taxon>Bacteria</taxon>
        <taxon>Pseudomonadati</taxon>
        <taxon>Bacteroidota</taxon>
        <taxon>Bacteroidia</taxon>
        <taxon>Bacteroidales</taxon>
        <taxon>Tannerellaceae</taxon>
        <taxon>Parabacteroides</taxon>
    </lineage>
</organism>
<dbReference type="GO" id="GO:0016747">
    <property type="term" value="F:acyltransferase activity, transferring groups other than amino-acyl groups"/>
    <property type="evidence" value="ECO:0007669"/>
    <property type="project" value="InterPro"/>
</dbReference>
<evidence type="ECO:0000259" key="1">
    <source>
        <dbReference type="PROSITE" id="PS51186"/>
    </source>
</evidence>
<dbReference type="SUPFAM" id="SSF55729">
    <property type="entry name" value="Acyl-CoA N-acyltransferases (Nat)"/>
    <property type="match status" value="1"/>
</dbReference>
<dbReference type="PROSITE" id="PS51186">
    <property type="entry name" value="GNAT"/>
    <property type="match status" value="1"/>
</dbReference>
<dbReference type="Proteomes" id="UP000095332">
    <property type="component" value="Unassembled WGS sequence"/>
</dbReference>
<dbReference type="InterPro" id="IPR016181">
    <property type="entry name" value="Acyl_CoA_acyltransferase"/>
</dbReference>
<feature type="domain" description="N-acetyltransferase" evidence="1">
    <location>
        <begin position="7"/>
        <end position="165"/>
    </location>
</feature>
<evidence type="ECO:0000313" key="3">
    <source>
        <dbReference type="Proteomes" id="UP000095332"/>
    </source>
</evidence>
<dbReference type="AlphaFoldDB" id="A0A174WCC2"/>
<proteinExistence type="predicted"/>
<name>A0A174WCC2_PARDI</name>
<keyword evidence="2" id="KW-0808">Transferase</keyword>
<gene>
    <name evidence="2" type="ORF">ERS852560_02987</name>
</gene>
<dbReference type="Pfam" id="PF00583">
    <property type="entry name" value="Acetyltransf_1"/>
    <property type="match status" value="1"/>
</dbReference>